<sequence length="164" mass="18620">MLPQMVERYGIQSIADVPCGDFNWMPQFLKNHPDIEYTGYDIVDGLIAENQKRYPEVSFRALDITTQIPARADLIFSKDMVNHLVESDVWKAIANMIRSGATYLLITSNGDPVPNEELPRNFGGMSRILNLRIAPYDFPVPLHDDGYLAMWRTSDLAFVLDRAA</sequence>
<gene>
    <name evidence="2" type="ORF">GCM10017620_23230</name>
</gene>
<evidence type="ECO:0000313" key="2">
    <source>
        <dbReference type="EMBL" id="GLK49350.1"/>
    </source>
</evidence>
<dbReference type="RefSeq" id="WP_271165546.1">
    <property type="nucleotide sequence ID" value="NZ_BSFD01000009.1"/>
</dbReference>
<evidence type="ECO:0000259" key="1">
    <source>
        <dbReference type="Pfam" id="PF13649"/>
    </source>
</evidence>
<keyword evidence="3" id="KW-1185">Reference proteome</keyword>
<reference evidence="2" key="1">
    <citation type="journal article" date="2014" name="Int. J. Syst. Evol. Microbiol.">
        <title>Complete genome of a new Firmicutes species belonging to the dominant human colonic microbiota ('Ruminococcus bicirculans') reveals two chromosomes and a selective capacity to utilize plant glucans.</title>
        <authorList>
            <consortium name="NISC Comparative Sequencing Program"/>
            <person name="Wegmann U."/>
            <person name="Louis P."/>
            <person name="Goesmann A."/>
            <person name="Henrissat B."/>
            <person name="Duncan S.H."/>
            <person name="Flint H.J."/>
        </authorList>
    </citation>
    <scope>NUCLEOTIDE SEQUENCE</scope>
    <source>
        <strain evidence="2">VKM B-1499</strain>
    </source>
</reference>
<dbReference type="Pfam" id="PF13649">
    <property type="entry name" value="Methyltransf_25"/>
    <property type="match status" value="1"/>
</dbReference>
<proteinExistence type="predicted"/>
<dbReference type="InterPro" id="IPR029063">
    <property type="entry name" value="SAM-dependent_MTases_sf"/>
</dbReference>
<comment type="caution">
    <text evidence="2">The sequence shown here is derived from an EMBL/GenBank/DDBJ whole genome shotgun (WGS) entry which is preliminary data.</text>
</comment>
<dbReference type="EMBL" id="BSFD01000009">
    <property type="protein sequence ID" value="GLK49350.1"/>
    <property type="molecule type" value="Genomic_DNA"/>
</dbReference>
<dbReference type="Proteomes" id="UP001143509">
    <property type="component" value="Unassembled WGS sequence"/>
</dbReference>
<protein>
    <recommendedName>
        <fullName evidence="1">Methyltransferase domain-containing protein</fullName>
    </recommendedName>
</protein>
<name>A0ABQ5TB56_9CAUL</name>
<reference evidence="2" key="2">
    <citation type="submission" date="2023-01" db="EMBL/GenBank/DDBJ databases">
        <authorList>
            <person name="Sun Q."/>
            <person name="Evtushenko L."/>
        </authorList>
    </citation>
    <scope>NUCLEOTIDE SEQUENCE</scope>
    <source>
        <strain evidence="2">VKM B-1499</strain>
    </source>
</reference>
<organism evidence="2 3">
    <name type="scientific">Brevundimonas intermedia</name>
    <dbReference type="NCBI Taxonomy" id="74315"/>
    <lineage>
        <taxon>Bacteria</taxon>
        <taxon>Pseudomonadati</taxon>
        <taxon>Pseudomonadota</taxon>
        <taxon>Alphaproteobacteria</taxon>
        <taxon>Caulobacterales</taxon>
        <taxon>Caulobacteraceae</taxon>
        <taxon>Brevundimonas</taxon>
    </lineage>
</organism>
<dbReference type="Gene3D" id="3.40.50.150">
    <property type="entry name" value="Vaccinia Virus protein VP39"/>
    <property type="match status" value="1"/>
</dbReference>
<dbReference type="SUPFAM" id="SSF53335">
    <property type="entry name" value="S-adenosyl-L-methionine-dependent methyltransferases"/>
    <property type="match status" value="1"/>
</dbReference>
<dbReference type="InterPro" id="IPR041698">
    <property type="entry name" value="Methyltransf_25"/>
</dbReference>
<feature type="domain" description="Methyltransferase" evidence="1">
    <location>
        <begin position="14"/>
        <end position="98"/>
    </location>
</feature>
<evidence type="ECO:0000313" key="3">
    <source>
        <dbReference type="Proteomes" id="UP001143509"/>
    </source>
</evidence>
<accession>A0ABQ5TB56</accession>